<feature type="domain" description="Thiamine pyrophosphate enzyme central" evidence="12">
    <location>
        <begin position="235"/>
        <end position="364"/>
    </location>
</feature>
<dbReference type="SUPFAM" id="SSF52518">
    <property type="entry name" value="Thiamin diphosphate-binding fold (THDP-binding)"/>
    <property type="match status" value="2"/>
</dbReference>
<evidence type="ECO:0000313" key="15">
    <source>
        <dbReference type="EMBL" id="QNH95752.1"/>
    </source>
</evidence>
<evidence type="ECO:0000256" key="10">
    <source>
        <dbReference type="ARBA" id="ARBA00048670"/>
    </source>
</evidence>
<evidence type="ECO:0000256" key="5">
    <source>
        <dbReference type="ARBA" id="ARBA00013145"/>
    </source>
</evidence>
<dbReference type="CDD" id="cd07035">
    <property type="entry name" value="TPP_PYR_POX_like"/>
    <property type="match status" value="1"/>
</dbReference>
<keyword evidence="6" id="KW-0285">Flavoprotein</keyword>
<comment type="pathway">
    <text evidence="3">Amino-acid biosynthesis; L-valine biosynthesis; L-valine from pyruvate: step 1/4.</text>
</comment>
<dbReference type="InterPro" id="IPR011766">
    <property type="entry name" value="TPP_enzyme_TPP-bd"/>
</dbReference>
<dbReference type="InterPro" id="IPR012001">
    <property type="entry name" value="Thiamin_PyroP_enz_TPP-bd_dom"/>
</dbReference>
<dbReference type="Pfam" id="PF00205">
    <property type="entry name" value="TPP_enzyme_M"/>
    <property type="match status" value="1"/>
</dbReference>
<evidence type="ECO:0000256" key="6">
    <source>
        <dbReference type="ARBA" id="ARBA00022630"/>
    </source>
</evidence>
<dbReference type="Proteomes" id="UP000515275">
    <property type="component" value="Chromosome"/>
</dbReference>
<feature type="domain" description="Thiamine pyrophosphate enzyme N-terminal TPP-binding" evidence="14">
    <location>
        <begin position="14"/>
        <end position="112"/>
    </location>
</feature>
<evidence type="ECO:0000259" key="14">
    <source>
        <dbReference type="Pfam" id="PF02776"/>
    </source>
</evidence>
<comment type="cofactor">
    <cofactor evidence="1">
        <name>thiamine diphosphate</name>
        <dbReference type="ChEBI" id="CHEBI:58937"/>
    </cofactor>
</comment>
<dbReference type="SUPFAM" id="SSF52467">
    <property type="entry name" value="DHS-like NAD/FAD-binding domain"/>
    <property type="match status" value="1"/>
</dbReference>
<dbReference type="GO" id="GO:0030976">
    <property type="term" value="F:thiamine pyrophosphate binding"/>
    <property type="evidence" value="ECO:0007669"/>
    <property type="project" value="InterPro"/>
</dbReference>
<sequence length="607" mass="65064">MTTASTTSSSVSSMTISRCLAEAIADRHTTTFGLVGNGNIHMISELVRIGGDYVGMRHEAGTVAAADAYYRATGTIAVASTTYGPGFTNTITSLSEAKEARIPLVYVAGMEPFVDGRFRRRPIDIDTPAILSALDVPVYLVQPSNTRGTIDAAFRQAEQMRTPVVLAVPHNLVDATLDSTENAHLRADLGSWYGSPGAPSMDSVRDEFTTQIIDLEDSDPIEGLSDAHRSIARGLIKRLLGAQRPLIVSGRGVVESETGDSVKKLGDEVGALFATTAMARRVVGDEWNLGICGGFAHHGRLSTFRQADVVLVLGAGLNALQTRKGSIFGEGAHIIRVDWDPSVYNARKPFIPVHRHVDARLEELVPALLSVLDEFRDGTELTSNKKTWRETIGQIPERESEELDPGCFAETGVDGKLDPRYVLRRLNEMLPEERSVVTDGGHFLGWVGKYLDVPDPRSTILVGGAVMSIGLGLPSGTGVAAARPERYTALLSGDGGTQMAAADLGPFLNQVRNSKAGGALIVFNDAAYGAEIHQYAIKGLDERPMLLEDMDFASMGAPFGVQGLSVTSPEQLKPGGEVEQFLAQHAGDACILDVKISRVPVADFLKE</sequence>
<gene>
    <name evidence="15" type="ORF">GP473_02830</name>
</gene>
<organism evidence="15 16">
    <name type="scientific">Corynebacterium anserum</name>
    <dbReference type="NCBI Taxonomy" id="2684406"/>
    <lineage>
        <taxon>Bacteria</taxon>
        <taxon>Bacillati</taxon>
        <taxon>Actinomycetota</taxon>
        <taxon>Actinomycetes</taxon>
        <taxon>Mycobacteriales</taxon>
        <taxon>Corynebacteriaceae</taxon>
        <taxon>Corynebacterium</taxon>
    </lineage>
</organism>
<evidence type="ECO:0000256" key="1">
    <source>
        <dbReference type="ARBA" id="ARBA00001964"/>
    </source>
</evidence>
<comment type="similarity">
    <text evidence="4 11">Belongs to the TPP enzyme family.</text>
</comment>
<dbReference type="GO" id="GO:0050660">
    <property type="term" value="F:flavin adenine dinucleotide binding"/>
    <property type="evidence" value="ECO:0007669"/>
    <property type="project" value="TreeGrafter"/>
</dbReference>
<protein>
    <recommendedName>
        <fullName evidence="5">acetolactate synthase</fullName>
        <ecNumber evidence="5">2.2.1.6</ecNumber>
    </recommendedName>
</protein>
<dbReference type="Gene3D" id="3.40.50.1220">
    <property type="entry name" value="TPP-binding domain"/>
    <property type="match status" value="1"/>
</dbReference>
<dbReference type="GO" id="GO:0003984">
    <property type="term" value="F:acetolactate synthase activity"/>
    <property type="evidence" value="ECO:0007669"/>
    <property type="project" value="UniProtKB-EC"/>
</dbReference>
<evidence type="ECO:0000256" key="4">
    <source>
        <dbReference type="ARBA" id="ARBA00007812"/>
    </source>
</evidence>
<accession>A0A7G7YMN2</accession>
<feature type="domain" description="Thiamine pyrophosphate enzyme TPP-binding" evidence="13">
    <location>
        <begin position="439"/>
        <end position="574"/>
    </location>
</feature>
<comment type="pathway">
    <text evidence="2">Amino-acid biosynthesis; L-isoleucine biosynthesis; L-isoleucine from 2-oxobutanoate: step 1/4.</text>
</comment>
<keyword evidence="9" id="KW-0100">Branched-chain amino acid biosynthesis</keyword>
<dbReference type="GO" id="GO:0005948">
    <property type="term" value="C:acetolactate synthase complex"/>
    <property type="evidence" value="ECO:0007669"/>
    <property type="project" value="TreeGrafter"/>
</dbReference>
<proteinExistence type="inferred from homology"/>
<dbReference type="Pfam" id="PF02775">
    <property type="entry name" value="TPP_enzyme_C"/>
    <property type="match status" value="1"/>
</dbReference>
<evidence type="ECO:0000256" key="7">
    <source>
        <dbReference type="ARBA" id="ARBA00022827"/>
    </source>
</evidence>
<dbReference type="EC" id="2.2.1.6" evidence="5"/>
<reference evidence="15 16" key="1">
    <citation type="submission" date="2019-12" db="EMBL/GenBank/DDBJ databases">
        <title>Corynebacterium sp. nov., isolated from feces of the Anser Albifrons in China.</title>
        <authorList>
            <person name="Liu Q."/>
        </authorList>
    </citation>
    <scope>NUCLEOTIDE SEQUENCE [LARGE SCALE GENOMIC DNA]</scope>
    <source>
        <strain evidence="15 16">23H37-10</strain>
    </source>
</reference>
<keyword evidence="7" id="KW-0274">FAD</keyword>
<evidence type="ECO:0000256" key="3">
    <source>
        <dbReference type="ARBA" id="ARBA00005025"/>
    </source>
</evidence>
<dbReference type="CDD" id="cd00568">
    <property type="entry name" value="TPP_enzymes"/>
    <property type="match status" value="1"/>
</dbReference>
<dbReference type="PANTHER" id="PTHR18968:SF166">
    <property type="entry name" value="2-HYDROXYACYL-COA LYASE 2"/>
    <property type="match status" value="1"/>
</dbReference>
<keyword evidence="9" id="KW-0028">Amino-acid biosynthesis</keyword>
<evidence type="ECO:0000256" key="2">
    <source>
        <dbReference type="ARBA" id="ARBA00004974"/>
    </source>
</evidence>
<dbReference type="UniPathway" id="UPA00049">
    <property type="reaction ID" value="UER00059"/>
</dbReference>
<comment type="catalytic activity">
    <reaction evidence="10">
        <text>2 pyruvate + H(+) = (2S)-2-acetolactate + CO2</text>
        <dbReference type="Rhea" id="RHEA:25249"/>
        <dbReference type="ChEBI" id="CHEBI:15361"/>
        <dbReference type="ChEBI" id="CHEBI:15378"/>
        <dbReference type="ChEBI" id="CHEBI:16526"/>
        <dbReference type="ChEBI" id="CHEBI:58476"/>
        <dbReference type="EC" id="2.2.1.6"/>
    </reaction>
</comment>
<dbReference type="Pfam" id="PF02776">
    <property type="entry name" value="TPP_enzyme_N"/>
    <property type="match status" value="1"/>
</dbReference>
<dbReference type="GO" id="GO:0009099">
    <property type="term" value="P:L-valine biosynthetic process"/>
    <property type="evidence" value="ECO:0007669"/>
    <property type="project" value="UniProtKB-UniPathway"/>
</dbReference>
<keyword evidence="8 11" id="KW-0786">Thiamine pyrophosphate</keyword>
<dbReference type="GO" id="GO:0000287">
    <property type="term" value="F:magnesium ion binding"/>
    <property type="evidence" value="ECO:0007669"/>
    <property type="project" value="InterPro"/>
</dbReference>
<evidence type="ECO:0000256" key="8">
    <source>
        <dbReference type="ARBA" id="ARBA00023052"/>
    </source>
</evidence>
<dbReference type="UniPathway" id="UPA00047">
    <property type="reaction ID" value="UER00055"/>
</dbReference>
<evidence type="ECO:0000256" key="11">
    <source>
        <dbReference type="RuleBase" id="RU362132"/>
    </source>
</evidence>
<dbReference type="InterPro" id="IPR029061">
    <property type="entry name" value="THDP-binding"/>
</dbReference>
<evidence type="ECO:0000259" key="12">
    <source>
        <dbReference type="Pfam" id="PF00205"/>
    </source>
</evidence>
<evidence type="ECO:0000259" key="13">
    <source>
        <dbReference type="Pfam" id="PF02775"/>
    </source>
</evidence>
<dbReference type="InterPro" id="IPR029035">
    <property type="entry name" value="DHS-like_NAD/FAD-binding_dom"/>
</dbReference>
<dbReference type="KEGG" id="cans:GP473_02830"/>
<dbReference type="Gene3D" id="3.40.50.970">
    <property type="match status" value="2"/>
</dbReference>
<evidence type="ECO:0000313" key="16">
    <source>
        <dbReference type="Proteomes" id="UP000515275"/>
    </source>
</evidence>
<dbReference type="GO" id="GO:0009097">
    <property type="term" value="P:isoleucine biosynthetic process"/>
    <property type="evidence" value="ECO:0007669"/>
    <property type="project" value="UniProtKB-UniPathway"/>
</dbReference>
<dbReference type="AlphaFoldDB" id="A0A7G7YMN2"/>
<dbReference type="PANTHER" id="PTHR18968">
    <property type="entry name" value="THIAMINE PYROPHOSPHATE ENZYMES"/>
    <property type="match status" value="1"/>
</dbReference>
<keyword evidence="16" id="KW-1185">Reference proteome</keyword>
<dbReference type="InterPro" id="IPR012000">
    <property type="entry name" value="Thiamin_PyroP_enz_cen_dom"/>
</dbReference>
<evidence type="ECO:0000256" key="9">
    <source>
        <dbReference type="ARBA" id="ARBA00023304"/>
    </source>
</evidence>
<name>A0A7G7YMN2_9CORY</name>
<dbReference type="EMBL" id="CP046883">
    <property type="protein sequence ID" value="QNH95752.1"/>
    <property type="molecule type" value="Genomic_DNA"/>
</dbReference>
<dbReference type="InterPro" id="IPR045229">
    <property type="entry name" value="TPP_enz"/>
</dbReference>